<dbReference type="InterPro" id="IPR009106">
    <property type="entry name" value="CART"/>
</dbReference>
<comment type="caution">
    <text evidence="10">The sequence shown here is derived from an EMBL/GenBank/DDBJ whole genome shotgun (WGS) entry which is preliminary data.</text>
</comment>
<gene>
    <name evidence="10" type="primary">CARTPT_2</name>
    <name evidence="10" type="ORF">N1851_002152</name>
</gene>
<protein>
    <recommendedName>
        <fullName evidence="3">Cocaine- and amphetamine-regulated transcript protein</fullName>
    </recommendedName>
</protein>
<dbReference type="GO" id="GO:0007218">
    <property type="term" value="P:neuropeptide signaling pathway"/>
    <property type="evidence" value="ECO:0007669"/>
    <property type="project" value="UniProtKB-KW"/>
</dbReference>
<evidence type="ECO:0000256" key="5">
    <source>
        <dbReference type="ARBA" id="ARBA00022685"/>
    </source>
</evidence>
<proteinExistence type="inferred from homology"/>
<comment type="subcellular location">
    <subcellularLocation>
        <location evidence="1">Secreted</location>
    </subcellularLocation>
</comment>
<dbReference type="EMBL" id="JAOPHQ010000285">
    <property type="protein sequence ID" value="KAK0155488.1"/>
    <property type="molecule type" value="Genomic_DNA"/>
</dbReference>
<dbReference type="GO" id="GO:0005184">
    <property type="term" value="F:neuropeptide hormone activity"/>
    <property type="evidence" value="ECO:0007669"/>
    <property type="project" value="InterPro"/>
</dbReference>
<dbReference type="GO" id="GO:0045202">
    <property type="term" value="C:synapse"/>
    <property type="evidence" value="ECO:0007669"/>
    <property type="project" value="GOC"/>
</dbReference>
<dbReference type="Pfam" id="PF06373">
    <property type="entry name" value="CART"/>
    <property type="match status" value="1"/>
</dbReference>
<dbReference type="GO" id="GO:0032099">
    <property type="term" value="P:negative regulation of appetite"/>
    <property type="evidence" value="ECO:0007669"/>
    <property type="project" value="InterPro"/>
</dbReference>
<evidence type="ECO:0000256" key="6">
    <source>
        <dbReference type="ARBA" id="ARBA00022894"/>
    </source>
</evidence>
<dbReference type="CDD" id="cd22741">
    <property type="entry name" value="CART_CTD-like"/>
    <property type="match status" value="1"/>
</dbReference>
<keyword evidence="5" id="KW-0165">Cleavage on pair of basic residues</keyword>
<dbReference type="Proteomes" id="UP001174136">
    <property type="component" value="Unassembled WGS sequence"/>
</dbReference>
<evidence type="ECO:0000256" key="1">
    <source>
        <dbReference type="ARBA" id="ARBA00004613"/>
    </source>
</evidence>
<dbReference type="GO" id="GO:0007268">
    <property type="term" value="P:chemical synaptic transmission"/>
    <property type="evidence" value="ECO:0007669"/>
    <property type="project" value="UniProtKB-KW"/>
</dbReference>
<dbReference type="SUPFAM" id="SSF64546">
    <property type="entry name" value="Satiety factor CART (cocaine and amphetamine regulated transcript)"/>
    <property type="match status" value="1"/>
</dbReference>
<keyword evidence="8" id="KW-0527">Neuropeptide</keyword>
<dbReference type="PANTHER" id="PTHR16655:SF5">
    <property type="entry name" value="COCAINE- AND AMPHETAMINE-REGULATED TRANSCRIPT 2-RELATED"/>
    <property type="match status" value="1"/>
</dbReference>
<dbReference type="InterPro" id="IPR036722">
    <property type="entry name" value="CART_C_sf"/>
</dbReference>
<keyword evidence="11" id="KW-1185">Reference proteome</keyword>
<dbReference type="FunFam" id="4.10.40.30:FF:000001">
    <property type="entry name" value="Cocaine-and amphetamine-regulated transcript protein"/>
    <property type="match status" value="1"/>
</dbReference>
<accession>A0AA47NAK0</accession>
<dbReference type="GO" id="GO:0009267">
    <property type="term" value="P:cellular response to starvation"/>
    <property type="evidence" value="ECO:0007669"/>
    <property type="project" value="InterPro"/>
</dbReference>
<keyword evidence="4" id="KW-0964">Secreted</keyword>
<reference evidence="10" key="1">
    <citation type="journal article" date="2023" name="Front. Mar. Sci.">
        <title>A new Merluccius polli reference genome to investigate the effects of global change in West African waters.</title>
        <authorList>
            <person name="Mateo J.L."/>
            <person name="Blanco-Fernandez C."/>
            <person name="Garcia-Vazquez E."/>
            <person name="Machado-Schiaffino G."/>
        </authorList>
    </citation>
    <scope>NUCLEOTIDE SEQUENCE</scope>
    <source>
        <strain evidence="10">C29</strain>
        <tissue evidence="10">Fin</tissue>
    </source>
</reference>
<evidence type="ECO:0000313" key="10">
    <source>
        <dbReference type="EMBL" id="KAK0155488.1"/>
    </source>
</evidence>
<sequence>MESCGARTRALVCAVLLSAVCGADVLDRDQDQDLSIRALRDFYPKGPNLTNEKRLLGALHEVLEKLQTRKMPLWEKKFGQVPTCDVGEQCAIRKGARIGKMCDCPRGSFCNFFLLKCFSITSSTSVPLYLRLQIFTGLLGGHGSGGRLVAAIAGAHVDRTAAELTHLAFLLHAACRQVWNVLQRHKHTVQALLTGLHAALQDLMVVQVGTKAPRRDQLPGHGLVEAIEERLVLGRGLGRGALFLTCRPTIPLVRPSFGLFHTAVTIIP</sequence>
<name>A0AA47NAK0_MERPO</name>
<dbReference type="GO" id="GO:0005615">
    <property type="term" value="C:extracellular space"/>
    <property type="evidence" value="ECO:0007669"/>
    <property type="project" value="InterPro"/>
</dbReference>
<keyword evidence="7" id="KW-1015">Disulfide bond</keyword>
<dbReference type="Gene3D" id="4.10.40.30">
    <property type="entry name" value="CART, C-terminal domain"/>
    <property type="match status" value="1"/>
</dbReference>
<comment type="similarity">
    <text evidence="2">Belongs to the CART family.</text>
</comment>
<feature type="chain" id="PRO_5041204217" description="Cocaine- and amphetamine-regulated transcript protein" evidence="9">
    <location>
        <begin position="23"/>
        <end position="268"/>
    </location>
</feature>
<dbReference type="PANTHER" id="PTHR16655">
    <property type="entry name" value="COCAINE AND AMPHETAMINE REGULATED TRANSCRIPT PROTEIN"/>
    <property type="match status" value="1"/>
</dbReference>
<evidence type="ECO:0000256" key="8">
    <source>
        <dbReference type="ARBA" id="ARBA00023320"/>
    </source>
</evidence>
<evidence type="ECO:0000256" key="2">
    <source>
        <dbReference type="ARBA" id="ARBA00005294"/>
    </source>
</evidence>
<evidence type="ECO:0000256" key="7">
    <source>
        <dbReference type="ARBA" id="ARBA00023157"/>
    </source>
</evidence>
<evidence type="ECO:0000313" key="11">
    <source>
        <dbReference type="Proteomes" id="UP001174136"/>
    </source>
</evidence>
<feature type="signal peptide" evidence="9">
    <location>
        <begin position="1"/>
        <end position="22"/>
    </location>
</feature>
<dbReference type="GO" id="GO:0008343">
    <property type="term" value="P:adult feeding behavior"/>
    <property type="evidence" value="ECO:0007669"/>
    <property type="project" value="InterPro"/>
</dbReference>
<organism evidence="10 11">
    <name type="scientific">Merluccius polli</name>
    <name type="common">Benguela hake</name>
    <name type="synonym">Merluccius cadenati</name>
    <dbReference type="NCBI Taxonomy" id="89951"/>
    <lineage>
        <taxon>Eukaryota</taxon>
        <taxon>Metazoa</taxon>
        <taxon>Chordata</taxon>
        <taxon>Craniata</taxon>
        <taxon>Vertebrata</taxon>
        <taxon>Euteleostomi</taxon>
        <taxon>Actinopterygii</taxon>
        <taxon>Neopterygii</taxon>
        <taxon>Teleostei</taxon>
        <taxon>Neoteleostei</taxon>
        <taxon>Acanthomorphata</taxon>
        <taxon>Zeiogadaria</taxon>
        <taxon>Gadariae</taxon>
        <taxon>Gadiformes</taxon>
        <taxon>Gadoidei</taxon>
        <taxon>Merlucciidae</taxon>
        <taxon>Merluccius</taxon>
    </lineage>
</organism>
<keyword evidence="6" id="KW-0529">Neurotransmitter</keyword>
<evidence type="ECO:0000256" key="4">
    <source>
        <dbReference type="ARBA" id="ARBA00022525"/>
    </source>
</evidence>
<dbReference type="GO" id="GO:0043410">
    <property type="term" value="P:positive regulation of MAPK cascade"/>
    <property type="evidence" value="ECO:0007669"/>
    <property type="project" value="InterPro"/>
</dbReference>
<keyword evidence="9" id="KW-0732">Signal</keyword>
<evidence type="ECO:0000256" key="3">
    <source>
        <dbReference type="ARBA" id="ARBA00018493"/>
    </source>
</evidence>
<evidence type="ECO:0000256" key="9">
    <source>
        <dbReference type="SAM" id="SignalP"/>
    </source>
</evidence>
<dbReference type="AlphaFoldDB" id="A0AA47NAK0"/>